<dbReference type="Proteomes" id="UP000865968">
    <property type="component" value="Unassembled WGS sequence"/>
</dbReference>
<sequence>MPDYIDHSTEMQEQVLEHSINAIVNRRVGDSLPECIDCGQPIPAERRLKVPGCQRCIDCQATHELKQQHYRSV</sequence>
<keyword evidence="2" id="KW-0863">Zinc-finger</keyword>
<reference evidence="6" key="1">
    <citation type="journal article" date="2018" name="Genome Biol.">
        <title>SKESA: strategic k-mer extension for scrupulous assemblies.</title>
        <authorList>
            <person name="Souvorov A."/>
            <person name="Agarwala R."/>
            <person name="Lipman D.J."/>
        </authorList>
    </citation>
    <scope>NUCLEOTIDE SEQUENCE</scope>
    <source>
        <strain evidence="6">Morganella morganii ARLG-3209</strain>
    </source>
</reference>
<comment type="caution">
    <text evidence="6">The sequence shown here is derived from an EMBL/GenBank/DDBJ whole genome shotgun (WGS) entry which is preliminary data.</text>
</comment>
<reference evidence="6" key="2">
    <citation type="submission" date="2020-10" db="EMBL/GenBank/DDBJ databases">
        <authorList>
            <consortium name="NCBI Pathogen Detection Project"/>
        </authorList>
    </citation>
    <scope>NUCLEOTIDE SEQUENCE</scope>
    <source>
        <strain evidence="6">Morganella morganii ARLG-3209</strain>
    </source>
</reference>
<protein>
    <submittedName>
        <fullName evidence="6">TraR/DksA family transcriptional regulator</fullName>
    </submittedName>
</protein>
<feature type="zinc finger region" description="dksA C4-type" evidence="4">
    <location>
        <begin position="35"/>
        <end position="59"/>
    </location>
</feature>
<evidence type="ECO:0000256" key="2">
    <source>
        <dbReference type="ARBA" id="ARBA00022771"/>
    </source>
</evidence>
<accession>A0AAN5MFU3</accession>
<dbReference type="AlphaFoldDB" id="A0AAN5MFU3"/>
<evidence type="ECO:0000259" key="5">
    <source>
        <dbReference type="Pfam" id="PF01258"/>
    </source>
</evidence>
<proteinExistence type="predicted"/>
<dbReference type="GO" id="GO:0008270">
    <property type="term" value="F:zinc ion binding"/>
    <property type="evidence" value="ECO:0007669"/>
    <property type="project" value="UniProtKB-KW"/>
</dbReference>
<organism evidence="6 7">
    <name type="scientific">Morganella morganii</name>
    <name type="common">Proteus morganii</name>
    <dbReference type="NCBI Taxonomy" id="582"/>
    <lineage>
        <taxon>Bacteria</taxon>
        <taxon>Pseudomonadati</taxon>
        <taxon>Pseudomonadota</taxon>
        <taxon>Gammaproteobacteria</taxon>
        <taxon>Enterobacterales</taxon>
        <taxon>Morganellaceae</taxon>
        <taxon>Morganella</taxon>
    </lineage>
</organism>
<keyword evidence="3" id="KW-0862">Zinc</keyword>
<dbReference type="SUPFAM" id="SSF57716">
    <property type="entry name" value="Glucocorticoid receptor-like (DNA-binding domain)"/>
    <property type="match status" value="1"/>
</dbReference>
<evidence type="ECO:0000256" key="3">
    <source>
        <dbReference type="ARBA" id="ARBA00022833"/>
    </source>
</evidence>
<evidence type="ECO:0000256" key="1">
    <source>
        <dbReference type="ARBA" id="ARBA00022723"/>
    </source>
</evidence>
<name>A0AAN5MFU3_MORMO</name>
<dbReference type="EMBL" id="DACSWI010000006">
    <property type="protein sequence ID" value="HAT3809356.1"/>
    <property type="molecule type" value="Genomic_DNA"/>
</dbReference>
<keyword evidence="1" id="KW-0479">Metal-binding</keyword>
<dbReference type="InterPro" id="IPR000962">
    <property type="entry name" value="Znf_DskA_TraR"/>
</dbReference>
<evidence type="ECO:0000256" key="4">
    <source>
        <dbReference type="PROSITE-ProRule" id="PRU00510"/>
    </source>
</evidence>
<dbReference type="PROSITE" id="PS51128">
    <property type="entry name" value="ZF_DKSA_2"/>
    <property type="match status" value="1"/>
</dbReference>
<evidence type="ECO:0000313" key="6">
    <source>
        <dbReference type="EMBL" id="HAT3809356.1"/>
    </source>
</evidence>
<dbReference type="PANTHER" id="PTHR38777:SF1">
    <property type="entry name" value="DNAK SUPPRESSOR PROTEIN"/>
    <property type="match status" value="1"/>
</dbReference>
<gene>
    <name evidence="6" type="ORF">I8608_002215</name>
</gene>
<dbReference type="Pfam" id="PF01258">
    <property type="entry name" value="zf-dskA_traR"/>
    <property type="match status" value="1"/>
</dbReference>
<evidence type="ECO:0000313" key="7">
    <source>
        <dbReference type="Proteomes" id="UP000865968"/>
    </source>
</evidence>
<dbReference type="PANTHER" id="PTHR38777">
    <property type="entry name" value="FELS-2 PROPHAGE PROTEIN"/>
    <property type="match status" value="1"/>
</dbReference>
<feature type="domain" description="Zinc finger DksA/TraR C4-type" evidence="5">
    <location>
        <begin position="34"/>
        <end position="64"/>
    </location>
</feature>
<dbReference type="Gene3D" id="1.20.120.910">
    <property type="entry name" value="DksA, coiled-coil domain"/>
    <property type="match status" value="1"/>
</dbReference>
<dbReference type="GO" id="GO:1900378">
    <property type="term" value="P:positive regulation of secondary metabolite biosynthetic process"/>
    <property type="evidence" value="ECO:0007669"/>
    <property type="project" value="TreeGrafter"/>
</dbReference>